<organism evidence="3 4">
    <name type="scientific">Companilactobacillus kimchiensis</name>
    <dbReference type="NCBI Taxonomy" id="993692"/>
    <lineage>
        <taxon>Bacteria</taxon>
        <taxon>Bacillati</taxon>
        <taxon>Bacillota</taxon>
        <taxon>Bacilli</taxon>
        <taxon>Lactobacillales</taxon>
        <taxon>Lactobacillaceae</taxon>
        <taxon>Companilactobacillus</taxon>
    </lineage>
</organism>
<keyword evidence="1" id="KW-0472">Membrane</keyword>
<dbReference type="InterPro" id="IPR002656">
    <property type="entry name" value="Acyl_transf_3_dom"/>
</dbReference>
<dbReference type="GO" id="GO:0016747">
    <property type="term" value="F:acyltransferase activity, transferring groups other than amino-acyl groups"/>
    <property type="evidence" value="ECO:0007669"/>
    <property type="project" value="InterPro"/>
</dbReference>
<feature type="transmembrane region" description="Helical" evidence="1">
    <location>
        <begin position="269"/>
        <end position="289"/>
    </location>
</feature>
<evidence type="ECO:0000313" key="4">
    <source>
        <dbReference type="Proteomes" id="UP000051006"/>
    </source>
</evidence>
<reference evidence="3 4" key="1">
    <citation type="journal article" date="2015" name="Genome Announc.">
        <title>Expanding the biotechnology potential of lactobacilli through comparative genomics of 213 strains and associated genera.</title>
        <authorList>
            <person name="Sun Z."/>
            <person name="Harris H.M."/>
            <person name="McCann A."/>
            <person name="Guo C."/>
            <person name="Argimon S."/>
            <person name="Zhang W."/>
            <person name="Yang X."/>
            <person name="Jeffery I.B."/>
            <person name="Cooney J.C."/>
            <person name="Kagawa T.F."/>
            <person name="Liu W."/>
            <person name="Song Y."/>
            <person name="Salvetti E."/>
            <person name="Wrobel A."/>
            <person name="Rasinkangas P."/>
            <person name="Parkhill J."/>
            <person name="Rea M.C."/>
            <person name="O'Sullivan O."/>
            <person name="Ritari J."/>
            <person name="Douillard F.P."/>
            <person name="Paul Ross R."/>
            <person name="Yang R."/>
            <person name="Briner A.E."/>
            <person name="Felis G.E."/>
            <person name="de Vos W.M."/>
            <person name="Barrangou R."/>
            <person name="Klaenhammer T.R."/>
            <person name="Caufield P.W."/>
            <person name="Cui Y."/>
            <person name="Zhang H."/>
            <person name="O'Toole P.W."/>
        </authorList>
    </citation>
    <scope>NUCLEOTIDE SEQUENCE [LARGE SCALE GENOMIC DNA]</scope>
    <source>
        <strain evidence="3 4">DSM 24716</strain>
    </source>
</reference>
<gene>
    <name evidence="3" type="ORF">IV57_GL002238</name>
</gene>
<feature type="transmembrane region" description="Helical" evidence="1">
    <location>
        <begin position="205"/>
        <end position="225"/>
    </location>
</feature>
<evidence type="ECO:0000259" key="2">
    <source>
        <dbReference type="Pfam" id="PF01757"/>
    </source>
</evidence>
<evidence type="ECO:0000313" key="3">
    <source>
        <dbReference type="EMBL" id="KRN99906.1"/>
    </source>
</evidence>
<keyword evidence="4" id="KW-1185">Reference proteome</keyword>
<name>A0A0R2LDC5_9LACO</name>
<feature type="transmembrane region" description="Helical" evidence="1">
    <location>
        <begin position="153"/>
        <end position="172"/>
    </location>
</feature>
<dbReference type="Pfam" id="PF01757">
    <property type="entry name" value="Acyl_transf_3"/>
    <property type="match status" value="1"/>
</dbReference>
<dbReference type="OrthoDB" id="9816377at2"/>
<evidence type="ECO:0000256" key="1">
    <source>
        <dbReference type="SAM" id="Phobius"/>
    </source>
</evidence>
<dbReference type="PATRIC" id="fig|993692.3.peg.2279"/>
<dbReference type="STRING" id="993692.IV57_GL002238"/>
<accession>A0A0R2LDC5</accession>
<dbReference type="EMBL" id="JQCF01000006">
    <property type="protein sequence ID" value="KRN99906.1"/>
    <property type="molecule type" value="Genomic_DNA"/>
</dbReference>
<sequence>MLLITLHHFSLWAQGTRSDRLILQGKVGDAFKSLIYLPLGDIGVYIFVMITGFYLGGKVISNKKSIKKVLMIYAQLYFYNLLFLIVGLHYHLPLNNFPKLSDPLNPFNRIPNVMMSIFPIAFNHYWFVTAFVLLMLLTPYINQVLIKIDKKSMELLLAILIISNGLFPLLNNNVASETVGLGIVVTSYVVGAFIRRFIPKNPKMFLIGTLLLFTNTALIYLVAYYDIIVLKNRYIKIYTGLFALLAAAGLFLIFINFKPNYNFYINNIARHIFAVYLITENIFIINPLWKYFTFDQVTNLYLLNVYGFLSVVVIMIGACTLDILRSNIFRICHFQFKSVTNILEYK</sequence>
<feature type="transmembrane region" description="Helical" evidence="1">
    <location>
        <begin position="76"/>
        <end position="93"/>
    </location>
</feature>
<feature type="transmembrane region" description="Helical" evidence="1">
    <location>
        <begin position="301"/>
        <end position="324"/>
    </location>
</feature>
<feature type="transmembrane region" description="Helical" evidence="1">
    <location>
        <begin position="178"/>
        <end position="198"/>
    </location>
</feature>
<keyword evidence="1" id="KW-0812">Transmembrane</keyword>
<comment type="caution">
    <text evidence="3">The sequence shown here is derived from an EMBL/GenBank/DDBJ whole genome shotgun (WGS) entry which is preliminary data.</text>
</comment>
<feature type="transmembrane region" description="Helical" evidence="1">
    <location>
        <begin position="113"/>
        <end position="141"/>
    </location>
</feature>
<feature type="transmembrane region" description="Helical" evidence="1">
    <location>
        <begin position="34"/>
        <end position="55"/>
    </location>
</feature>
<dbReference type="Proteomes" id="UP000051006">
    <property type="component" value="Unassembled WGS sequence"/>
</dbReference>
<proteinExistence type="predicted"/>
<protein>
    <recommendedName>
        <fullName evidence="2">Acyltransferase 3 domain-containing protein</fullName>
    </recommendedName>
</protein>
<dbReference type="AlphaFoldDB" id="A0A0R2LDC5"/>
<feature type="transmembrane region" description="Helical" evidence="1">
    <location>
        <begin position="237"/>
        <end position="257"/>
    </location>
</feature>
<keyword evidence="1" id="KW-1133">Transmembrane helix</keyword>
<feature type="domain" description="Acyltransferase 3" evidence="2">
    <location>
        <begin position="1"/>
        <end position="319"/>
    </location>
</feature>